<dbReference type="InterPro" id="IPR013216">
    <property type="entry name" value="Methyltransf_11"/>
</dbReference>
<evidence type="ECO:0000313" key="2">
    <source>
        <dbReference type="EMBL" id="AEE88271.1"/>
    </source>
</evidence>
<reference evidence="3" key="2">
    <citation type="journal article" date="2011" name="Proc. Natl. Acad. Sci. U.S.A.">
        <title>Genomic insights into the physiology and ecology of the marine filamentous cyanobacterium Lyngbya majuscula.</title>
        <authorList>
            <person name="Jones A.C."/>
            <person name="Monroe E.A."/>
            <person name="Podell S."/>
            <person name="Hess W.R."/>
            <person name="Klages S."/>
            <person name="Esquenazi E."/>
            <person name="Niessen S."/>
            <person name="Hoover H."/>
            <person name="Rothmann M."/>
            <person name="Lasken R.S."/>
            <person name="Yates J.R.III."/>
            <person name="Reinhardt R."/>
            <person name="Kube M."/>
            <person name="Burkart M.D."/>
            <person name="Allen E.E."/>
            <person name="Dorrestein P.C."/>
            <person name="Gerwick W.H."/>
            <person name="Gerwick L."/>
        </authorList>
    </citation>
    <scope>NUCLEOTIDE SEQUENCE</scope>
    <source>
        <strain evidence="3">3L</strain>
    </source>
</reference>
<dbReference type="PANTHER" id="PTHR42912">
    <property type="entry name" value="METHYLTRANSFERASE"/>
    <property type="match status" value="1"/>
</dbReference>
<accession>F4Y1Y8</accession>
<keyword evidence="4" id="KW-1185">Reference proteome</keyword>
<dbReference type="EMBL" id="GL890970">
    <property type="protein sequence ID" value="EGJ29280.1"/>
    <property type="molecule type" value="Genomic_DNA"/>
</dbReference>
<evidence type="ECO:0000313" key="4">
    <source>
        <dbReference type="Proteomes" id="UP000003959"/>
    </source>
</evidence>
<dbReference type="HOGENOM" id="CLU_1395779_0_0_3"/>
<feature type="domain" description="Methyltransferase type 11" evidence="1">
    <location>
        <begin position="50"/>
        <end position="134"/>
    </location>
</feature>
<dbReference type="InterPro" id="IPR029063">
    <property type="entry name" value="SAM-dependent_MTases_sf"/>
</dbReference>
<dbReference type="CDD" id="cd02440">
    <property type="entry name" value="AdoMet_MTases"/>
    <property type="match status" value="1"/>
</dbReference>
<keyword evidence="3" id="KW-0808">Transferase</keyword>
<dbReference type="GO" id="GO:0008757">
    <property type="term" value="F:S-adenosylmethionine-dependent methyltransferase activity"/>
    <property type="evidence" value="ECO:0007669"/>
    <property type="project" value="InterPro"/>
</dbReference>
<dbReference type="Gene3D" id="3.40.50.150">
    <property type="entry name" value="Vaccinia Virus protein VP39"/>
    <property type="match status" value="1"/>
</dbReference>
<evidence type="ECO:0000313" key="3">
    <source>
        <dbReference type="EMBL" id="EGJ29280.1"/>
    </source>
</evidence>
<dbReference type="Pfam" id="PF08241">
    <property type="entry name" value="Methyltransf_11"/>
    <property type="match status" value="1"/>
</dbReference>
<dbReference type="Proteomes" id="UP000003959">
    <property type="component" value="Unassembled WGS sequence"/>
</dbReference>
<dbReference type="AlphaFoldDB" id="F4Y1Y8"/>
<dbReference type="eggNOG" id="COG2226">
    <property type="taxonomic scope" value="Bacteria"/>
</dbReference>
<dbReference type="SUPFAM" id="SSF53335">
    <property type="entry name" value="S-adenosyl-L-methionine-dependent methyltransferases"/>
    <property type="match status" value="1"/>
</dbReference>
<keyword evidence="3" id="KW-0830">Ubiquinone</keyword>
<dbReference type="RefSeq" id="WP_008190232.1">
    <property type="nucleotide sequence ID" value="NZ_GL890970.1"/>
</dbReference>
<dbReference type="OrthoDB" id="9808140at2"/>
<evidence type="ECO:0000259" key="1">
    <source>
        <dbReference type="Pfam" id="PF08241"/>
    </source>
</evidence>
<organism evidence="3 4">
    <name type="scientific">Moorena producens 3L</name>
    <dbReference type="NCBI Taxonomy" id="489825"/>
    <lineage>
        <taxon>Bacteria</taxon>
        <taxon>Bacillati</taxon>
        <taxon>Cyanobacteriota</taxon>
        <taxon>Cyanophyceae</taxon>
        <taxon>Coleofasciculales</taxon>
        <taxon>Coleofasciculaceae</taxon>
        <taxon>Moorena</taxon>
    </lineage>
</organism>
<dbReference type="InterPro" id="IPR050508">
    <property type="entry name" value="Methyltransf_Superfamily"/>
</dbReference>
<dbReference type="EMBL" id="HQ696499">
    <property type="protein sequence ID" value="AEE88271.1"/>
    <property type="molecule type" value="Genomic_DNA"/>
</dbReference>
<gene>
    <name evidence="3" type="ORF">LYNGBM3L_65070</name>
</gene>
<name>F4Y1Y8_9CYAN</name>
<reference evidence="2 4" key="1">
    <citation type="journal article" date="2011" name="Proc. Natl. Acad. Sci. U.S.A.">
        <title>Genomic insights into the physiology and ecology of the marine filamentous cyanobacterium Lyngbya majuscula.</title>
        <authorList>
            <person name="Jones A.C."/>
            <person name="Monroe E.A."/>
            <person name="Podell S."/>
            <person name="Hess W.R."/>
            <person name="Klages S."/>
            <person name="Esquenazi E."/>
            <person name="Niessen S."/>
            <person name="Hoover H."/>
            <person name="Rothmann M."/>
            <person name="Lasken R.S."/>
            <person name="Yates J.R.III."/>
            <person name="Reinhardt R."/>
            <person name="Kube M."/>
            <person name="Burkart M.D."/>
            <person name="Allen E.E."/>
            <person name="Dorrestein P.C."/>
            <person name="Gerwick W.H."/>
            <person name="Gerwick L."/>
        </authorList>
    </citation>
    <scope>NUCLEOTIDE SEQUENCE [LARGE SCALE GENOMIC DNA]</scope>
    <source>
        <strain evidence="2 4">3L</strain>
    </source>
</reference>
<dbReference type="GO" id="GO:0032259">
    <property type="term" value="P:methylation"/>
    <property type="evidence" value="ECO:0007669"/>
    <property type="project" value="UniProtKB-KW"/>
</dbReference>
<proteinExistence type="predicted"/>
<sequence length="195" mass="22058">MSTKIAAEDYYDKFAAKYDEVLKQPSSNVQYVNEAVKIFHGHNHHQGSVLDIACGTGFLSELLEGEFDYTGIDISSKMLDYAAQRGYKTIHKPIETALAEIDSQSYDFVFCLSYLLCVEDVATAIKHMNRIARKTIIFSLDETTEEYIQKVGIPVSDHSKMVIENAMEDYFIVGCTSPTLGITIRTRMIYIELNK</sequence>
<keyword evidence="3" id="KW-0489">Methyltransferase</keyword>
<protein>
    <submittedName>
        <fullName evidence="3">Methylase involved in ubiquinone/menaquinone biosynthesis</fullName>
    </submittedName>
    <submittedName>
        <fullName evidence="2">Putative methylase</fullName>
    </submittedName>
</protein>